<accession>A0A1W1HFM9</accession>
<dbReference type="Proteomes" id="UP000191931">
    <property type="component" value="Unassembled WGS sequence"/>
</dbReference>
<evidence type="ECO:0000313" key="2">
    <source>
        <dbReference type="Proteomes" id="UP000191931"/>
    </source>
</evidence>
<keyword evidence="2" id="KW-1185">Reference proteome</keyword>
<protein>
    <submittedName>
        <fullName evidence="1">Uncharacterized protein</fullName>
    </submittedName>
</protein>
<proteinExistence type="predicted"/>
<dbReference type="EMBL" id="FWEV01000212">
    <property type="protein sequence ID" value="SLM31236.1"/>
    <property type="molecule type" value="Genomic_DNA"/>
</dbReference>
<gene>
    <name evidence="1" type="ORF">MTBBW1_290017</name>
</gene>
<name>A0A1W1HFM9_9BACT</name>
<sequence length="50" mass="5692">MIIIENHVLSSELVTYFDTVMLPHQAKEGAIYIGFTSFHPSVEFAARHRS</sequence>
<evidence type="ECO:0000313" key="1">
    <source>
        <dbReference type="EMBL" id="SLM31236.1"/>
    </source>
</evidence>
<reference evidence="1 2" key="1">
    <citation type="submission" date="2017-03" db="EMBL/GenBank/DDBJ databases">
        <authorList>
            <person name="Afonso C.L."/>
            <person name="Miller P.J."/>
            <person name="Scott M.A."/>
            <person name="Spackman E."/>
            <person name="Goraichik I."/>
            <person name="Dimitrov K.M."/>
            <person name="Suarez D.L."/>
            <person name="Swayne D.E."/>
        </authorList>
    </citation>
    <scope>NUCLEOTIDE SEQUENCE [LARGE SCALE GENOMIC DNA]</scope>
    <source>
        <strain evidence="1">PRJEB14757</strain>
    </source>
</reference>
<organism evidence="1 2">
    <name type="scientific">Desulfamplus magnetovallimortis</name>
    <dbReference type="NCBI Taxonomy" id="1246637"/>
    <lineage>
        <taxon>Bacteria</taxon>
        <taxon>Pseudomonadati</taxon>
        <taxon>Thermodesulfobacteriota</taxon>
        <taxon>Desulfobacteria</taxon>
        <taxon>Desulfobacterales</taxon>
        <taxon>Desulfobacteraceae</taxon>
        <taxon>Desulfamplus</taxon>
    </lineage>
</organism>
<dbReference type="AlphaFoldDB" id="A0A1W1HFM9"/>